<feature type="domain" description="DUF4179" evidence="2">
    <location>
        <begin position="36"/>
        <end position="124"/>
    </location>
</feature>
<keyword evidence="1" id="KW-1133">Transmembrane helix</keyword>
<evidence type="ECO:0000259" key="3">
    <source>
        <dbReference type="Pfam" id="PF18705"/>
    </source>
</evidence>
<comment type="caution">
    <text evidence="4">The sequence shown here is derived from an EMBL/GenBank/DDBJ whole genome shotgun (WGS) entry which is preliminary data.</text>
</comment>
<accession>A0A6V8SC71</accession>
<name>A0A6V8SC71_9CLOT</name>
<keyword evidence="5" id="KW-1185">Reference proteome</keyword>
<dbReference type="Pfam" id="PF13786">
    <property type="entry name" value="DUF4179"/>
    <property type="match status" value="1"/>
</dbReference>
<keyword evidence="1" id="KW-0472">Membrane</keyword>
<dbReference type="InterPro" id="IPR040680">
    <property type="entry name" value="DUF5643"/>
</dbReference>
<protein>
    <recommendedName>
        <fullName evidence="6">DUF4179 domain-containing protein</fullName>
    </recommendedName>
</protein>
<gene>
    <name evidence="4" type="ORF">bsdtw1_00705</name>
</gene>
<dbReference type="InterPro" id="IPR025436">
    <property type="entry name" value="DUF4179"/>
</dbReference>
<dbReference type="Gene3D" id="2.60.40.1630">
    <property type="entry name" value="bacillus anthracis domain"/>
    <property type="match status" value="1"/>
</dbReference>
<evidence type="ECO:0000313" key="5">
    <source>
        <dbReference type="Proteomes" id="UP000580568"/>
    </source>
</evidence>
<dbReference type="EMBL" id="BLZR01000001">
    <property type="protein sequence ID" value="GFP74650.1"/>
    <property type="molecule type" value="Genomic_DNA"/>
</dbReference>
<evidence type="ECO:0000259" key="2">
    <source>
        <dbReference type="Pfam" id="PF13786"/>
    </source>
</evidence>
<proteinExistence type="predicted"/>
<evidence type="ECO:0000256" key="1">
    <source>
        <dbReference type="SAM" id="Phobius"/>
    </source>
</evidence>
<feature type="transmembrane region" description="Helical" evidence="1">
    <location>
        <begin position="41"/>
        <end position="62"/>
    </location>
</feature>
<keyword evidence="1" id="KW-0812">Transmembrane</keyword>
<reference evidence="4 5" key="1">
    <citation type="submission" date="2020-07" db="EMBL/GenBank/DDBJ databases">
        <title>A new beta-1,3-glucan-decomposing anaerobic bacterium isolated from anoxic soil subjected to biological soil disinfestation.</title>
        <authorList>
            <person name="Ueki A."/>
            <person name="Tonouchi A."/>
        </authorList>
    </citation>
    <scope>NUCLEOTIDE SEQUENCE [LARGE SCALE GENOMIC DNA]</scope>
    <source>
        <strain evidence="4 5">TW1</strain>
    </source>
</reference>
<evidence type="ECO:0008006" key="6">
    <source>
        <dbReference type="Google" id="ProtNLM"/>
    </source>
</evidence>
<dbReference type="AlphaFoldDB" id="A0A6V8SC71"/>
<feature type="domain" description="DUF5643" evidence="3">
    <location>
        <begin position="218"/>
        <end position="320"/>
    </location>
</feature>
<dbReference type="RefSeq" id="WP_183276201.1">
    <property type="nucleotide sequence ID" value="NZ_BLZR01000001.1"/>
</dbReference>
<dbReference type="Proteomes" id="UP000580568">
    <property type="component" value="Unassembled WGS sequence"/>
</dbReference>
<sequence>MEEYLKNQKDEYNNTKISTEADKKIKMTLQNLPEPKKTKRFNIAAATIVFVCISALLSTTVFQVKADSIIKSIFGYFIKDNNLNDNYDKYANAVNKTATNNGVEITIDSIASDSLGVTLGYSLKTEKVIKGADLAVTKLFIDGKEVSFEDSTNYYKEISNGQYVGYKSFKVKDLPKNFKFKIVVNSVGDISGQWAFKLSTSNEDINKNTFVSSSSFQKVSENGTLNISKIISTPLNTYIELTYKSNNLIKSDDKIPYSTVFLMDEDNRMVNIENVKSEIVDEYTYKTEFYIKEYKGKLNKLTIIPYKAPEIKTEPRRLEDDNEIYTLKTKTPFTINAGDMGFIKVNSIVDTKDKVILNCSTDSSFADLLINALGLGYDIKLNAEPAINNFNPIGYNKNTMDKIKTFTDFNNVVLEFDKDSTLKDDKYVLVFRKYIKEIKVYPELKITVPID</sequence>
<dbReference type="Pfam" id="PF18705">
    <property type="entry name" value="DUF5643"/>
    <property type="match status" value="1"/>
</dbReference>
<evidence type="ECO:0000313" key="4">
    <source>
        <dbReference type="EMBL" id="GFP74650.1"/>
    </source>
</evidence>
<organism evidence="4 5">
    <name type="scientific">Clostridium fungisolvens</name>
    <dbReference type="NCBI Taxonomy" id="1604897"/>
    <lineage>
        <taxon>Bacteria</taxon>
        <taxon>Bacillati</taxon>
        <taxon>Bacillota</taxon>
        <taxon>Clostridia</taxon>
        <taxon>Eubacteriales</taxon>
        <taxon>Clostridiaceae</taxon>
        <taxon>Clostridium</taxon>
    </lineage>
</organism>